<reference evidence="2 3" key="1">
    <citation type="submission" date="2023-05" db="EMBL/GenBank/DDBJ databases">
        <title>Adaptations of aquatic viruses from atmosphere-close ecosystems of the Central Arctic Ocean.</title>
        <authorList>
            <person name="Rahlff J."/>
            <person name="Holmfeldt K."/>
        </authorList>
    </citation>
    <scope>NUCLEOTIDE SEQUENCE [LARGE SCALE GENOMIC DNA]</scope>
    <source>
        <strain evidence="2 3">Arc14</strain>
    </source>
</reference>
<organism evidence="2 3">
    <name type="scientific">Flavobacterium frigidarium</name>
    <dbReference type="NCBI Taxonomy" id="99286"/>
    <lineage>
        <taxon>Bacteria</taxon>
        <taxon>Pseudomonadati</taxon>
        <taxon>Bacteroidota</taxon>
        <taxon>Flavobacteriia</taxon>
        <taxon>Flavobacteriales</taxon>
        <taxon>Flavobacteriaceae</taxon>
        <taxon>Flavobacterium</taxon>
    </lineage>
</organism>
<evidence type="ECO:0008006" key="4">
    <source>
        <dbReference type="Google" id="ProtNLM"/>
    </source>
</evidence>
<name>A0ABV4KG77_9FLAO</name>
<keyword evidence="3" id="KW-1185">Reference proteome</keyword>
<sequence>MNQKNFEFLRDQIKFTGFGEGLENALQQKIKEGTPTFQLEHSGKFNNDQVSTSLQFKKSEQTDMYFFNSYKVDLQKEDGGAALSQNFYINKENNITLKEAYNLMDGRAVNKDLKNAEGQVYNAWLKMDFKESDASGNFKMQQYHQNYGYDLEATLAKHPIKELETPNYKDSLLASLKKGNMQSVTFKVNGEEVKQFVEANPHFKTVNVYDDSMKRISTREVKDQKQGEGQKEQSVKDLKKDKKEENAVTLDESSKKSLEKNSVKQFNYLWISQVPFRISLQVFKMISESVLHI</sequence>
<protein>
    <recommendedName>
        <fullName evidence="4">DUF3945 domain-containing protein</fullName>
    </recommendedName>
</protein>
<comment type="caution">
    <text evidence="2">The sequence shown here is derived from an EMBL/GenBank/DDBJ whole genome shotgun (WGS) entry which is preliminary data.</text>
</comment>
<evidence type="ECO:0000313" key="2">
    <source>
        <dbReference type="EMBL" id="MEZ7516668.1"/>
    </source>
</evidence>
<evidence type="ECO:0000313" key="3">
    <source>
        <dbReference type="Proteomes" id="UP001568894"/>
    </source>
</evidence>
<gene>
    <name evidence="2" type="ORF">QO192_15425</name>
</gene>
<accession>A0ABV4KG77</accession>
<feature type="region of interest" description="Disordered" evidence="1">
    <location>
        <begin position="219"/>
        <end position="254"/>
    </location>
</feature>
<proteinExistence type="predicted"/>
<dbReference type="EMBL" id="JASMRN010000017">
    <property type="protein sequence ID" value="MEZ7516668.1"/>
    <property type="molecule type" value="Genomic_DNA"/>
</dbReference>
<evidence type="ECO:0000256" key="1">
    <source>
        <dbReference type="SAM" id="MobiDB-lite"/>
    </source>
</evidence>
<dbReference type="Proteomes" id="UP001568894">
    <property type="component" value="Unassembled WGS sequence"/>
</dbReference>
<dbReference type="RefSeq" id="WP_371572013.1">
    <property type="nucleotide sequence ID" value="NZ_JASMRN010000017.1"/>
</dbReference>